<evidence type="ECO:0000256" key="5">
    <source>
        <dbReference type="ARBA" id="ARBA00022833"/>
    </source>
</evidence>
<dbReference type="PROSITE" id="PS50157">
    <property type="entry name" value="ZINC_FINGER_C2H2_2"/>
    <property type="match status" value="2"/>
</dbReference>
<dbReference type="SUPFAM" id="SSF57667">
    <property type="entry name" value="beta-beta-alpha zinc fingers"/>
    <property type="match status" value="1"/>
</dbReference>
<accession>A0A0F4Z027</accession>
<keyword evidence="12" id="KW-1185">Reference proteome</keyword>
<dbReference type="EMBL" id="LASV01000084">
    <property type="protein sequence ID" value="KKA23882.1"/>
    <property type="molecule type" value="Genomic_DNA"/>
</dbReference>
<evidence type="ECO:0000256" key="9">
    <source>
        <dbReference type="SAM" id="MobiDB-lite"/>
    </source>
</evidence>
<evidence type="ECO:0000259" key="10">
    <source>
        <dbReference type="PROSITE" id="PS50157"/>
    </source>
</evidence>
<evidence type="ECO:0000256" key="3">
    <source>
        <dbReference type="ARBA" id="ARBA00022737"/>
    </source>
</evidence>
<evidence type="ECO:0000313" key="12">
    <source>
        <dbReference type="Proteomes" id="UP000053958"/>
    </source>
</evidence>
<feature type="domain" description="C2H2-type" evidence="10">
    <location>
        <begin position="45"/>
        <end position="72"/>
    </location>
</feature>
<dbReference type="PANTHER" id="PTHR40626">
    <property type="entry name" value="MIP31509P"/>
    <property type="match status" value="1"/>
</dbReference>
<dbReference type="Gene3D" id="3.30.160.60">
    <property type="entry name" value="Classic Zinc Finger"/>
    <property type="match status" value="2"/>
</dbReference>
<comment type="caution">
    <text evidence="11">The sequence shown here is derived from an EMBL/GenBank/DDBJ whole genome shotgun (WGS) entry which is preliminary data.</text>
</comment>
<name>A0A0F4Z027_RASE3</name>
<dbReference type="STRING" id="1408163.A0A0F4Z027"/>
<dbReference type="AlphaFoldDB" id="A0A0F4Z027"/>
<feature type="compositionally biased region" description="Low complexity" evidence="9">
    <location>
        <begin position="73"/>
        <end position="83"/>
    </location>
</feature>
<keyword evidence="6" id="KW-0238">DNA-binding</keyword>
<dbReference type="Proteomes" id="UP000053958">
    <property type="component" value="Unassembled WGS sequence"/>
</dbReference>
<gene>
    <name evidence="11" type="ORF">T310_2113</name>
</gene>
<comment type="subcellular location">
    <subcellularLocation>
        <location evidence="1">Nucleus</location>
    </subcellularLocation>
</comment>
<keyword evidence="7" id="KW-0539">Nucleus</keyword>
<dbReference type="InterPro" id="IPR036236">
    <property type="entry name" value="Znf_C2H2_sf"/>
</dbReference>
<evidence type="ECO:0000256" key="2">
    <source>
        <dbReference type="ARBA" id="ARBA00022723"/>
    </source>
</evidence>
<keyword evidence="4 8" id="KW-0863">Zinc-finger</keyword>
<evidence type="ECO:0000313" key="11">
    <source>
        <dbReference type="EMBL" id="KKA23882.1"/>
    </source>
</evidence>
<feature type="region of interest" description="Disordered" evidence="9">
    <location>
        <begin position="61"/>
        <end position="134"/>
    </location>
</feature>
<dbReference type="Pfam" id="PF00096">
    <property type="entry name" value="zf-C2H2"/>
    <property type="match status" value="2"/>
</dbReference>
<dbReference type="PANTHER" id="PTHR40626:SF14">
    <property type="entry name" value="C2H2 TYPE ZINC FINGER DOMAIN PROTEIN (AFU_ORTHOLOGUE AFUA_1G02360)"/>
    <property type="match status" value="1"/>
</dbReference>
<protein>
    <submittedName>
        <fullName evidence="11">C2H2 type zinc finger domain protein</fullName>
    </submittedName>
</protein>
<dbReference type="InterPro" id="IPR007219">
    <property type="entry name" value="XnlR_reg_dom"/>
</dbReference>
<dbReference type="InterPro" id="IPR013087">
    <property type="entry name" value="Znf_C2H2_type"/>
</dbReference>
<dbReference type="InterPro" id="IPR051059">
    <property type="entry name" value="VerF-like"/>
</dbReference>
<dbReference type="GO" id="GO:0008270">
    <property type="term" value="F:zinc ion binding"/>
    <property type="evidence" value="ECO:0007669"/>
    <property type="project" value="UniProtKB-KW"/>
</dbReference>
<dbReference type="GO" id="GO:0006351">
    <property type="term" value="P:DNA-templated transcription"/>
    <property type="evidence" value="ECO:0007669"/>
    <property type="project" value="InterPro"/>
</dbReference>
<dbReference type="GO" id="GO:0005634">
    <property type="term" value="C:nucleus"/>
    <property type="evidence" value="ECO:0007669"/>
    <property type="project" value="UniProtKB-SubCell"/>
</dbReference>
<dbReference type="FunFam" id="3.30.160.60:FF:003641">
    <property type="match status" value="1"/>
</dbReference>
<dbReference type="GO" id="GO:0000978">
    <property type="term" value="F:RNA polymerase II cis-regulatory region sequence-specific DNA binding"/>
    <property type="evidence" value="ECO:0007669"/>
    <property type="project" value="InterPro"/>
</dbReference>
<dbReference type="FunFam" id="3.30.160.60:FF:000045">
    <property type="entry name" value="ZFP69 zinc finger protein B"/>
    <property type="match status" value="1"/>
</dbReference>
<evidence type="ECO:0000256" key="8">
    <source>
        <dbReference type="PROSITE-ProRule" id="PRU00042"/>
    </source>
</evidence>
<evidence type="ECO:0000256" key="7">
    <source>
        <dbReference type="ARBA" id="ARBA00023242"/>
    </source>
</evidence>
<dbReference type="PROSITE" id="PS00028">
    <property type="entry name" value="ZINC_FINGER_C2H2_1"/>
    <property type="match status" value="2"/>
</dbReference>
<dbReference type="RefSeq" id="XP_013330494.1">
    <property type="nucleotide sequence ID" value="XM_013475040.1"/>
</dbReference>
<dbReference type="GO" id="GO:0000785">
    <property type="term" value="C:chromatin"/>
    <property type="evidence" value="ECO:0007669"/>
    <property type="project" value="TreeGrafter"/>
</dbReference>
<keyword evidence="3" id="KW-0677">Repeat</keyword>
<organism evidence="11 12">
    <name type="scientific">Rasamsonia emersonii (strain ATCC 16479 / CBS 393.64 / IMI 116815)</name>
    <dbReference type="NCBI Taxonomy" id="1408163"/>
    <lineage>
        <taxon>Eukaryota</taxon>
        <taxon>Fungi</taxon>
        <taxon>Dikarya</taxon>
        <taxon>Ascomycota</taxon>
        <taxon>Pezizomycotina</taxon>
        <taxon>Eurotiomycetes</taxon>
        <taxon>Eurotiomycetidae</taxon>
        <taxon>Eurotiales</taxon>
        <taxon>Trichocomaceae</taxon>
        <taxon>Rasamsonia</taxon>
    </lineage>
</organism>
<feature type="compositionally biased region" description="Polar residues" evidence="9">
    <location>
        <begin position="96"/>
        <end position="134"/>
    </location>
</feature>
<evidence type="ECO:0000256" key="1">
    <source>
        <dbReference type="ARBA" id="ARBA00004123"/>
    </source>
</evidence>
<keyword evidence="5" id="KW-0862">Zinc</keyword>
<evidence type="ECO:0000256" key="4">
    <source>
        <dbReference type="ARBA" id="ARBA00022771"/>
    </source>
</evidence>
<sequence>MAAASAASSPADRSRRLVCKDCQKAFTKPEHLRRHERSHTGSKPFVCKECGRPFARQDALARHGKLHSRQDSAKYASPSSVSSIEQRAPTEIPTAAPSSTSTWDCASQMQQSAGTAGQSWVESQSNGANSRHVGLQSTPLATDLDLALIWPDSEELFHSIMSSEAVEQCQVPLGTLPFPPIVDQTSITNFGSSSTFGDQNSVGSIPSGKGHQAVRDVSEMVTSLSSSVTAAVKSSSITSVFLDECLHMFFVRFVPTFPILHRPTFVFRECTHPLLLNAIAIGSLYLGPKDAIAKVGIGEALWRLAHTAVATSWQTLITHRGPYDACQGVQLVITALLGHVYGALSKNRAIRTTSQIFRGLGFFWARNCGMFETEPAPVDHLPSLNAPAAEKEHHWRTWVSREIQRRALLAYYIVDGLLAQLSGEATSVRHVANQLTLPSSDAAFEASTADEWLASMRTQSPDNRSFRYIFRQIFPTGGTPDSLEPVTSAFSLRVILEGLQSLLSDCDDDDDDSGVATVGVPGRPEVRRALFQVFENINTSLSLAKTERLEILLRWHTICLDAVTSSSMLFRHVCSSYNVEQHVCSGGGKGMRRGFDLGKWAHSGDGRRALLHAVAIQQIVEELPRGRAHVIHMPGSLFAAAIVYIVFSLAGNISIPLPRAIDWEDVLLTKEQPPLPSMMSETVMLNESPTSRFIRGELRAPGDTGSRMNVLYELNTIQKLFRCLSSQWGISHDMEAVVDRCIALCH</sequence>
<evidence type="ECO:0000256" key="6">
    <source>
        <dbReference type="ARBA" id="ARBA00023125"/>
    </source>
</evidence>
<dbReference type="SMART" id="SM00355">
    <property type="entry name" value="ZnF_C2H2"/>
    <property type="match status" value="2"/>
</dbReference>
<keyword evidence="2" id="KW-0479">Metal-binding</keyword>
<proteinExistence type="predicted"/>
<reference evidence="11 12" key="1">
    <citation type="submission" date="2015-04" db="EMBL/GenBank/DDBJ databases">
        <authorList>
            <person name="Heijne W.H."/>
            <person name="Fedorova N.D."/>
            <person name="Nierman W.C."/>
            <person name="Vollebregt A.W."/>
            <person name="Zhao Z."/>
            <person name="Wu L."/>
            <person name="Kumar M."/>
            <person name="Stam H."/>
            <person name="van den Berg M.A."/>
            <person name="Pel H.J."/>
        </authorList>
    </citation>
    <scope>NUCLEOTIDE SEQUENCE [LARGE SCALE GENOMIC DNA]</scope>
    <source>
        <strain evidence="11 12">CBS 393.64</strain>
    </source>
</reference>
<dbReference type="GO" id="GO:0000981">
    <property type="term" value="F:DNA-binding transcription factor activity, RNA polymerase II-specific"/>
    <property type="evidence" value="ECO:0007669"/>
    <property type="project" value="InterPro"/>
</dbReference>
<dbReference type="GeneID" id="25314464"/>
<dbReference type="Pfam" id="PF04082">
    <property type="entry name" value="Fungal_trans"/>
    <property type="match status" value="1"/>
</dbReference>
<dbReference type="OrthoDB" id="3945418at2759"/>
<feature type="domain" description="C2H2-type" evidence="10">
    <location>
        <begin position="17"/>
        <end position="44"/>
    </location>
</feature>